<dbReference type="Pfam" id="PF16483">
    <property type="entry name" value="Glyco_hydro_64"/>
    <property type="match status" value="1"/>
</dbReference>
<gene>
    <name evidence="3" type="ORF">CLAFUR5_06956</name>
</gene>
<reference evidence="3" key="2">
    <citation type="journal article" date="2022" name="Microb. Genom.">
        <title>A chromosome-scale genome assembly of the tomato pathogen Cladosporium fulvum reveals a compartmentalized genome architecture and the presence of a dispensable chromosome.</title>
        <authorList>
            <person name="Zaccaron A.Z."/>
            <person name="Chen L.H."/>
            <person name="Samaras A."/>
            <person name="Stergiopoulos I."/>
        </authorList>
    </citation>
    <scope>NUCLEOTIDE SEQUENCE</scope>
    <source>
        <strain evidence="3">Race5_Kim</strain>
    </source>
</reference>
<dbReference type="EMBL" id="CP090168">
    <property type="protein sequence ID" value="UJO19299.1"/>
    <property type="molecule type" value="Genomic_DNA"/>
</dbReference>
<sequence>MPNSLQIALKNDSDLDNLHAFVTGIAIQHDGKRCLLKANGKDLYFPQEVNDIGSQLAEDCAIPLGPSGNTVNMTIPQIAGGRIWISEGKLTFLLNPGGPALVEPSVLNPSDPNANVSFGFAEFTFNDAQLYANISYVDFVPRIPIAITLQQQSGEMQHVAGMAPDGLDRMAGSLSEQANKDGRPWDKLVVNKDGRNLRILNATHGGAVGASFDGYYEPHVDEVWERYKSGQKMKINTQAGPGWLEGHVNHKGKLKIGDEEFDKPNTADILGCNSGPFTTGSSPTRNAIIPRLAAAFVRSTLCQCEDHPSAPNTFYNQDPTNHYARLVHEHNVDKKGYAFAYDDVQPDGGDDQSGKVNAGDPVLFTVTVGGKSASGNGGAAFPQSSGQQGQTYDRPAPPPPPGANDDNAEPESHGLRGKLRGFAKNMMK</sequence>
<feature type="region of interest" description="Disordered" evidence="1">
    <location>
        <begin position="374"/>
        <end position="428"/>
    </location>
</feature>
<evidence type="ECO:0000259" key="2">
    <source>
        <dbReference type="PROSITE" id="PS52006"/>
    </source>
</evidence>
<dbReference type="InterPro" id="IPR032477">
    <property type="entry name" value="Glyco_hydro_64"/>
</dbReference>
<dbReference type="Gene3D" id="3.30.920.50">
    <property type="entry name" value="Beta-1,3-glucanase, C-terminal domain"/>
    <property type="match status" value="1"/>
</dbReference>
<dbReference type="CDD" id="cd09220">
    <property type="entry name" value="GH64-GluB-like"/>
    <property type="match status" value="1"/>
</dbReference>
<dbReference type="PANTHER" id="PTHR38165:SF1">
    <property type="entry name" value="GLUCANASE B"/>
    <property type="match status" value="1"/>
</dbReference>
<dbReference type="PROSITE" id="PS52006">
    <property type="entry name" value="GH64"/>
    <property type="match status" value="1"/>
</dbReference>
<feature type="domain" description="GH64" evidence="2">
    <location>
        <begin position="2"/>
        <end position="370"/>
    </location>
</feature>
<dbReference type="AlphaFoldDB" id="A0A9Q8UR04"/>
<dbReference type="OrthoDB" id="5290283at2759"/>
<dbReference type="InterPro" id="IPR042517">
    <property type="entry name" value="Glyco_hydro_64_N_2"/>
</dbReference>
<dbReference type="Proteomes" id="UP000756132">
    <property type="component" value="Chromosome 6"/>
</dbReference>
<proteinExistence type="predicted"/>
<dbReference type="KEGG" id="ffu:CLAFUR5_06956"/>
<dbReference type="GeneID" id="71986834"/>
<dbReference type="InterPro" id="IPR037398">
    <property type="entry name" value="Glyco_hydro_64_fam"/>
</dbReference>
<reference evidence="3" key="1">
    <citation type="submission" date="2021-12" db="EMBL/GenBank/DDBJ databases">
        <authorList>
            <person name="Zaccaron A."/>
            <person name="Stergiopoulos I."/>
        </authorList>
    </citation>
    <scope>NUCLEOTIDE SEQUENCE</scope>
    <source>
        <strain evidence="3">Race5_Kim</strain>
    </source>
</reference>
<protein>
    <submittedName>
        <fullName evidence="3">Glucan endo-1,3-beta-glucosidase</fullName>
    </submittedName>
</protein>
<dbReference type="PANTHER" id="PTHR38165">
    <property type="match status" value="1"/>
</dbReference>
<feature type="compositionally biased region" description="Basic residues" evidence="1">
    <location>
        <begin position="415"/>
        <end position="428"/>
    </location>
</feature>
<evidence type="ECO:0000256" key="1">
    <source>
        <dbReference type="SAM" id="MobiDB-lite"/>
    </source>
</evidence>
<organism evidence="3 4">
    <name type="scientific">Passalora fulva</name>
    <name type="common">Tomato leaf mold</name>
    <name type="synonym">Cladosporium fulvum</name>
    <dbReference type="NCBI Taxonomy" id="5499"/>
    <lineage>
        <taxon>Eukaryota</taxon>
        <taxon>Fungi</taxon>
        <taxon>Dikarya</taxon>
        <taxon>Ascomycota</taxon>
        <taxon>Pezizomycotina</taxon>
        <taxon>Dothideomycetes</taxon>
        <taxon>Dothideomycetidae</taxon>
        <taxon>Mycosphaerellales</taxon>
        <taxon>Mycosphaerellaceae</taxon>
        <taxon>Fulvia</taxon>
    </lineage>
</organism>
<dbReference type="RefSeq" id="XP_047763665.1">
    <property type="nucleotide sequence ID" value="XM_047906104.1"/>
</dbReference>
<name>A0A9Q8UR04_PASFU</name>
<dbReference type="InterPro" id="IPR037176">
    <property type="entry name" value="Osmotin/thaumatin-like_sf"/>
</dbReference>
<evidence type="ECO:0000313" key="4">
    <source>
        <dbReference type="Proteomes" id="UP000756132"/>
    </source>
</evidence>
<accession>A0A9Q8UR04</accession>
<evidence type="ECO:0000313" key="3">
    <source>
        <dbReference type="EMBL" id="UJO19299.1"/>
    </source>
</evidence>
<dbReference type="OMA" id="PVDCAIP"/>
<keyword evidence="4" id="KW-1185">Reference proteome</keyword>
<dbReference type="Gene3D" id="2.60.110.10">
    <property type="entry name" value="Thaumatin"/>
    <property type="match status" value="1"/>
</dbReference>
<feature type="compositionally biased region" description="Polar residues" evidence="1">
    <location>
        <begin position="382"/>
        <end position="391"/>
    </location>
</feature>